<dbReference type="EMBL" id="CP012670">
    <property type="protein sequence ID" value="AUX20237.1"/>
    <property type="molecule type" value="Genomic_DNA"/>
</dbReference>
<reference evidence="1 2" key="1">
    <citation type="submission" date="2015-09" db="EMBL/GenBank/DDBJ databases">
        <title>Sorangium comparison.</title>
        <authorList>
            <person name="Zaburannyi N."/>
            <person name="Bunk B."/>
            <person name="Overmann J."/>
            <person name="Mueller R."/>
        </authorList>
    </citation>
    <scope>NUCLEOTIDE SEQUENCE [LARGE SCALE GENOMIC DNA]</scope>
    <source>
        <strain evidence="1 2">So ceGT47</strain>
    </source>
</reference>
<dbReference type="OrthoDB" id="275146at2"/>
<gene>
    <name evidence="1" type="ORF">SOCEGT47_007020</name>
</gene>
<dbReference type="Proteomes" id="UP000295781">
    <property type="component" value="Chromosome"/>
</dbReference>
<accession>A0A4P2PU86</accession>
<dbReference type="AlphaFoldDB" id="A0A4P2PU86"/>
<evidence type="ECO:0008006" key="3">
    <source>
        <dbReference type="Google" id="ProtNLM"/>
    </source>
</evidence>
<sequence length="144" mass="16702">MTTTLKAKPRVSYDCSKCPAYCCSIYERVEVTPRDLRRLARHFGLSVESAEQRFTKRYGGERILRRQADPLLGRVCRFLDLTTRGCTIYEARPEVCRDYPGRPRCGYYDVLQFERETQGEPDVMPLVQITFRPRPQAGESRSKG</sequence>
<dbReference type="PANTHER" id="PTHR35866">
    <property type="entry name" value="PUTATIVE-RELATED"/>
    <property type="match status" value="1"/>
</dbReference>
<dbReference type="PANTHER" id="PTHR35866:SF1">
    <property type="entry name" value="YKGJ FAMILY CYSTEINE CLUSTER PROTEIN"/>
    <property type="match status" value="1"/>
</dbReference>
<evidence type="ECO:0000313" key="2">
    <source>
        <dbReference type="Proteomes" id="UP000295781"/>
    </source>
</evidence>
<evidence type="ECO:0000313" key="1">
    <source>
        <dbReference type="EMBL" id="AUX20237.1"/>
    </source>
</evidence>
<dbReference type="InterPro" id="IPR005358">
    <property type="entry name" value="Puta_zinc/iron-chelating_dom"/>
</dbReference>
<dbReference type="RefSeq" id="WP_129345276.1">
    <property type="nucleotide sequence ID" value="NZ_CP012670.1"/>
</dbReference>
<protein>
    <recommendedName>
        <fullName evidence="3">Fe-S oxidoreductase</fullName>
    </recommendedName>
</protein>
<name>A0A4P2PU86_SORCE</name>
<dbReference type="Pfam" id="PF03692">
    <property type="entry name" value="CxxCxxCC"/>
    <property type="match status" value="1"/>
</dbReference>
<proteinExistence type="predicted"/>
<organism evidence="1 2">
    <name type="scientific">Sorangium cellulosum</name>
    <name type="common">Polyangium cellulosum</name>
    <dbReference type="NCBI Taxonomy" id="56"/>
    <lineage>
        <taxon>Bacteria</taxon>
        <taxon>Pseudomonadati</taxon>
        <taxon>Myxococcota</taxon>
        <taxon>Polyangia</taxon>
        <taxon>Polyangiales</taxon>
        <taxon>Polyangiaceae</taxon>
        <taxon>Sorangium</taxon>
    </lineage>
</organism>